<keyword evidence="1" id="KW-0175">Coiled coil</keyword>
<evidence type="ECO:0000256" key="2">
    <source>
        <dbReference type="SAM" id="MobiDB-lite"/>
    </source>
</evidence>
<dbReference type="Proteomes" id="UP000717328">
    <property type="component" value="Unassembled WGS sequence"/>
</dbReference>
<name>A0A9P7GM40_9AGAR</name>
<comment type="caution">
    <text evidence="3">The sequence shown here is derived from an EMBL/GenBank/DDBJ whole genome shotgun (WGS) entry which is preliminary data.</text>
</comment>
<reference evidence="3" key="2">
    <citation type="submission" date="2021-10" db="EMBL/GenBank/DDBJ databases">
        <title>Phylogenomics reveals ancestral predisposition of the termite-cultivated fungus Termitomyces towards a domesticated lifestyle.</title>
        <authorList>
            <person name="Auxier B."/>
            <person name="Grum-Grzhimaylo A."/>
            <person name="Cardenas M.E."/>
            <person name="Lodge J.D."/>
            <person name="Laessoe T."/>
            <person name="Pedersen O."/>
            <person name="Smith M.E."/>
            <person name="Kuyper T.W."/>
            <person name="Franco-Molano E.A."/>
            <person name="Baroni T.J."/>
            <person name="Aanen D.K."/>
        </authorList>
    </citation>
    <scope>NUCLEOTIDE SEQUENCE</scope>
    <source>
        <strain evidence="3">D49</strain>
    </source>
</reference>
<keyword evidence="4" id="KW-1185">Reference proteome</keyword>
<dbReference type="AlphaFoldDB" id="A0A9P7GM40"/>
<organism evidence="3 4">
    <name type="scientific">Sphagnurus paluster</name>
    <dbReference type="NCBI Taxonomy" id="117069"/>
    <lineage>
        <taxon>Eukaryota</taxon>
        <taxon>Fungi</taxon>
        <taxon>Dikarya</taxon>
        <taxon>Basidiomycota</taxon>
        <taxon>Agaricomycotina</taxon>
        <taxon>Agaricomycetes</taxon>
        <taxon>Agaricomycetidae</taxon>
        <taxon>Agaricales</taxon>
        <taxon>Tricholomatineae</taxon>
        <taxon>Lyophyllaceae</taxon>
        <taxon>Sphagnurus</taxon>
    </lineage>
</organism>
<sequence length="156" mass="17666">MSNTHPPSNLATEKAWDLFNEQRNQICLQSEHHRTEETLEDTDTWDPKIASIKESLWRNNHRISSSDQSTVESIIAQNVAGNARIMCEISELQLKLNELLEIIKAKKNGNNFERISHRLVQSPHNSRPPAAARAPSQVASRADLRSACTDPRVYAK</sequence>
<feature type="region of interest" description="Disordered" evidence="2">
    <location>
        <begin position="120"/>
        <end position="156"/>
    </location>
</feature>
<evidence type="ECO:0000256" key="1">
    <source>
        <dbReference type="SAM" id="Coils"/>
    </source>
</evidence>
<proteinExistence type="predicted"/>
<gene>
    <name evidence="3" type="ORF">H0H81_001845</name>
</gene>
<accession>A0A9P7GM40</accession>
<feature type="coiled-coil region" evidence="1">
    <location>
        <begin position="82"/>
        <end position="109"/>
    </location>
</feature>
<reference evidence="3" key="1">
    <citation type="submission" date="2021-02" db="EMBL/GenBank/DDBJ databases">
        <authorList>
            <person name="Nieuwenhuis M."/>
            <person name="Van De Peppel L.J.J."/>
        </authorList>
    </citation>
    <scope>NUCLEOTIDE SEQUENCE</scope>
    <source>
        <strain evidence="3">D49</strain>
    </source>
</reference>
<dbReference type="EMBL" id="JABCKI010000684">
    <property type="protein sequence ID" value="KAG5649825.1"/>
    <property type="molecule type" value="Genomic_DNA"/>
</dbReference>
<evidence type="ECO:0000313" key="4">
    <source>
        <dbReference type="Proteomes" id="UP000717328"/>
    </source>
</evidence>
<evidence type="ECO:0000313" key="3">
    <source>
        <dbReference type="EMBL" id="KAG5649825.1"/>
    </source>
</evidence>
<protein>
    <submittedName>
        <fullName evidence="3">Uncharacterized protein</fullName>
    </submittedName>
</protein>
<feature type="compositionally biased region" description="Low complexity" evidence="2">
    <location>
        <begin position="127"/>
        <end position="141"/>
    </location>
</feature>